<name>A0A2H0KK85_9BACT</name>
<protein>
    <submittedName>
        <fullName evidence="1">Uncharacterized protein</fullName>
    </submittedName>
</protein>
<proteinExistence type="predicted"/>
<reference evidence="1 2" key="1">
    <citation type="submission" date="2017-09" db="EMBL/GenBank/DDBJ databases">
        <title>Depth-based differentiation of microbial function through sediment-hosted aquifers and enrichment of novel symbionts in the deep terrestrial subsurface.</title>
        <authorList>
            <person name="Probst A.J."/>
            <person name="Ladd B."/>
            <person name="Jarett J.K."/>
            <person name="Geller-Mcgrath D.E."/>
            <person name="Sieber C.M."/>
            <person name="Emerson J.B."/>
            <person name="Anantharaman K."/>
            <person name="Thomas B.C."/>
            <person name="Malmstrom R."/>
            <person name="Stieglmeier M."/>
            <person name="Klingl A."/>
            <person name="Woyke T."/>
            <person name="Ryan C.M."/>
            <person name="Banfield J.F."/>
        </authorList>
    </citation>
    <scope>NUCLEOTIDE SEQUENCE [LARGE SCALE GENOMIC DNA]</scope>
    <source>
        <strain evidence="1">CG11_big_fil_rev_8_21_14_0_20_37_16</strain>
    </source>
</reference>
<sequence>MRWTHDMYRHLSLRVLNEVFENTSTREEEESVITTLMEEVKSRLDPHQLNFVNHRLRKLKNEYNVNIYDR</sequence>
<dbReference type="AlphaFoldDB" id="A0A2H0KK85"/>
<accession>A0A2H0KK85</accession>
<dbReference type="EMBL" id="PCVK01000059">
    <property type="protein sequence ID" value="PIQ71659.1"/>
    <property type="molecule type" value="Genomic_DNA"/>
</dbReference>
<gene>
    <name evidence="1" type="ORF">COV87_02085</name>
</gene>
<organism evidence="1 2">
    <name type="scientific">Candidatus Roizmanbacteria bacterium CG11_big_fil_rev_8_21_14_0_20_37_16</name>
    <dbReference type="NCBI Taxonomy" id="1974857"/>
    <lineage>
        <taxon>Bacteria</taxon>
        <taxon>Candidatus Roizmaniibacteriota</taxon>
    </lineage>
</organism>
<evidence type="ECO:0000313" key="1">
    <source>
        <dbReference type="EMBL" id="PIQ71659.1"/>
    </source>
</evidence>
<comment type="caution">
    <text evidence="1">The sequence shown here is derived from an EMBL/GenBank/DDBJ whole genome shotgun (WGS) entry which is preliminary data.</text>
</comment>
<evidence type="ECO:0000313" key="2">
    <source>
        <dbReference type="Proteomes" id="UP000229497"/>
    </source>
</evidence>
<dbReference type="Proteomes" id="UP000229497">
    <property type="component" value="Unassembled WGS sequence"/>
</dbReference>